<protein>
    <submittedName>
        <fullName evidence="1">Uncharacterized protein</fullName>
    </submittedName>
</protein>
<accession>A0A8J7ISH0</accession>
<organism evidence="1 2">
    <name type="scientific">Geomesophilobacter sediminis</name>
    <dbReference type="NCBI Taxonomy" id="2798584"/>
    <lineage>
        <taxon>Bacteria</taxon>
        <taxon>Pseudomonadati</taxon>
        <taxon>Thermodesulfobacteriota</taxon>
        <taxon>Desulfuromonadia</taxon>
        <taxon>Geobacterales</taxon>
        <taxon>Geobacteraceae</taxon>
        <taxon>Geomesophilobacter</taxon>
    </lineage>
</organism>
<keyword evidence="2" id="KW-1185">Reference proteome</keyword>
<sequence>MAERKIIDARFLIAKKKGNGQIRREVWLDDGVVVRYNLAFINHHLFSGDNGRVLGYDKQHGNHHKHYMGQVLPVVFLSFEELEDRFTAEWNMLLETWRNRC</sequence>
<dbReference type="Proteomes" id="UP000636888">
    <property type="component" value="Unassembled WGS sequence"/>
</dbReference>
<evidence type="ECO:0000313" key="1">
    <source>
        <dbReference type="EMBL" id="MBJ6726244.1"/>
    </source>
</evidence>
<evidence type="ECO:0000313" key="2">
    <source>
        <dbReference type="Proteomes" id="UP000636888"/>
    </source>
</evidence>
<gene>
    <name evidence="1" type="ORF">JFN93_16140</name>
</gene>
<comment type="caution">
    <text evidence="1">The sequence shown here is derived from an EMBL/GenBank/DDBJ whole genome shotgun (WGS) entry which is preliminary data.</text>
</comment>
<proteinExistence type="predicted"/>
<dbReference type="AlphaFoldDB" id="A0A8J7ISH0"/>
<name>A0A8J7ISH0_9BACT</name>
<dbReference type="RefSeq" id="WP_199385133.1">
    <property type="nucleotide sequence ID" value="NZ_JAEMHM010000013.1"/>
</dbReference>
<dbReference type="EMBL" id="JAEMHM010000013">
    <property type="protein sequence ID" value="MBJ6726244.1"/>
    <property type="molecule type" value="Genomic_DNA"/>
</dbReference>
<reference evidence="1" key="1">
    <citation type="submission" date="2020-12" db="EMBL/GenBank/DDBJ databases">
        <title>Geomonas sp. Red875, isolated from river sediment.</title>
        <authorList>
            <person name="Xu Z."/>
            <person name="Zhang Z."/>
            <person name="Masuda Y."/>
            <person name="Itoh H."/>
            <person name="Senoo K."/>
        </authorList>
    </citation>
    <scope>NUCLEOTIDE SEQUENCE</scope>
    <source>
        <strain evidence="1">Red875</strain>
    </source>
</reference>